<protein>
    <submittedName>
        <fullName evidence="9">Membrane protein involved in aromatic hydrocarbon degradation</fullName>
    </submittedName>
</protein>
<evidence type="ECO:0000256" key="4">
    <source>
        <dbReference type="ARBA" id="ARBA00022692"/>
    </source>
</evidence>
<dbReference type="PANTHER" id="PTHR35093">
    <property type="entry name" value="OUTER MEMBRANE PROTEIN NMB0088-RELATED"/>
    <property type="match status" value="1"/>
</dbReference>
<evidence type="ECO:0000256" key="7">
    <source>
        <dbReference type="ARBA" id="ARBA00023237"/>
    </source>
</evidence>
<keyword evidence="4" id="KW-0812">Transmembrane</keyword>
<name>A5FXY1_ACICJ</name>
<feature type="signal peptide" evidence="8">
    <location>
        <begin position="1"/>
        <end position="29"/>
    </location>
</feature>
<dbReference type="GO" id="GO:0009279">
    <property type="term" value="C:cell outer membrane"/>
    <property type="evidence" value="ECO:0007669"/>
    <property type="project" value="UniProtKB-SubCell"/>
</dbReference>
<proteinExistence type="inferred from homology"/>
<dbReference type="KEGG" id="acr:Acry_1252"/>
<dbReference type="STRING" id="349163.Acry_1252"/>
<evidence type="ECO:0000256" key="1">
    <source>
        <dbReference type="ARBA" id="ARBA00004571"/>
    </source>
</evidence>
<feature type="chain" id="PRO_5002683159" evidence="8">
    <location>
        <begin position="30"/>
        <end position="446"/>
    </location>
</feature>
<keyword evidence="5 8" id="KW-0732">Signal</keyword>
<gene>
    <name evidence="9" type="ordered locus">Acry_1252</name>
</gene>
<dbReference type="Pfam" id="PF03349">
    <property type="entry name" value="Toluene_X"/>
    <property type="match status" value="1"/>
</dbReference>
<keyword evidence="3" id="KW-1134">Transmembrane beta strand</keyword>
<evidence type="ECO:0000256" key="2">
    <source>
        <dbReference type="ARBA" id="ARBA00008163"/>
    </source>
</evidence>
<keyword evidence="7" id="KW-0998">Cell outer membrane</keyword>
<evidence type="ECO:0000256" key="6">
    <source>
        <dbReference type="ARBA" id="ARBA00023136"/>
    </source>
</evidence>
<evidence type="ECO:0000313" key="10">
    <source>
        <dbReference type="Proteomes" id="UP000000245"/>
    </source>
</evidence>
<dbReference type="eggNOG" id="COG2067">
    <property type="taxonomic scope" value="Bacteria"/>
</dbReference>
<dbReference type="Proteomes" id="UP000000245">
    <property type="component" value="Chromosome"/>
</dbReference>
<dbReference type="Gene3D" id="2.40.160.60">
    <property type="entry name" value="Outer membrane protein transport protein (OMPP1/FadL/TodX)"/>
    <property type="match status" value="1"/>
</dbReference>
<keyword evidence="6" id="KW-0472">Membrane</keyword>
<reference evidence="9 10" key="1">
    <citation type="submission" date="2007-05" db="EMBL/GenBank/DDBJ databases">
        <title>Complete sequence of chromosome of Acidiphilium cryptum JF-5.</title>
        <authorList>
            <consortium name="US DOE Joint Genome Institute"/>
            <person name="Copeland A."/>
            <person name="Lucas S."/>
            <person name="Lapidus A."/>
            <person name="Barry K."/>
            <person name="Detter J.C."/>
            <person name="Glavina del Rio T."/>
            <person name="Hammon N."/>
            <person name="Israni S."/>
            <person name="Dalin E."/>
            <person name="Tice H."/>
            <person name="Pitluck S."/>
            <person name="Sims D."/>
            <person name="Brettin T."/>
            <person name="Bruce D."/>
            <person name="Han C."/>
            <person name="Schmutz J."/>
            <person name="Larimer F."/>
            <person name="Land M."/>
            <person name="Hauser L."/>
            <person name="Kyrpides N."/>
            <person name="Kim E."/>
            <person name="Magnuson T."/>
            <person name="Richardson P."/>
        </authorList>
    </citation>
    <scope>NUCLEOTIDE SEQUENCE [LARGE SCALE GENOMIC DNA]</scope>
    <source>
        <strain evidence="9 10">JF-5</strain>
    </source>
</reference>
<organism evidence="9 10">
    <name type="scientific">Acidiphilium cryptum (strain JF-5)</name>
    <dbReference type="NCBI Taxonomy" id="349163"/>
    <lineage>
        <taxon>Bacteria</taxon>
        <taxon>Pseudomonadati</taxon>
        <taxon>Pseudomonadota</taxon>
        <taxon>Alphaproteobacteria</taxon>
        <taxon>Acetobacterales</taxon>
        <taxon>Acidocellaceae</taxon>
        <taxon>Acidiphilium</taxon>
    </lineage>
</organism>
<comment type="subcellular location">
    <subcellularLocation>
        <location evidence="1">Cell outer membrane</location>
        <topology evidence="1">Multi-pass membrane protein</topology>
    </subcellularLocation>
</comment>
<accession>A5FXY1</accession>
<sequence>MKERKILICRNSSQIALLVALAVPGLAQAAGLGLADQSTGMVARSYAGATVSATPSTAFYNPAGLVMLKGNQFEGAFNYYDIRSKFSGTDEPYFGQGTSSGFVESTLVPGSFGVISLPHGMKLGFSVTTPIGGRIKYRPGFVGQYQGTEALLTTIQVGLSLAIPITRTLSIGFGPEINYFQNILALDQNLGVLQPAAGQFSGKSYAFGYNAGVMYRPAPGTRIGLDYRSRISQSVKGVERIGIQLPSIVPPAVDSLLTSLGGLPPAASSASDKWTFPQQISFGVYQRLTPRLAVMASAQWTNWAQQQSLIISDPSTANFTHGAIYTPFDYRNSWTVGVGFDYRATKRLTLMGGAGYDESPVTSKYRQDLLPDANRTSLSAGMSFRLLPNATLMAGYQHIFVQNGSISQTRVGLQPNGTTQTTYSGTLDGTYSLSANVFSTGVVMSF</sequence>
<dbReference type="EMBL" id="CP000697">
    <property type="protein sequence ID" value="ABQ30463.1"/>
    <property type="molecule type" value="Genomic_DNA"/>
</dbReference>
<dbReference type="RefSeq" id="WP_011942103.1">
    <property type="nucleotide sequence ID" value="NC_009484.1"/>
</dbReference>
<keyword evidence="10" id="KW-1185">Reference proteome</keyword>
<dbReference type="GO" id="GO:0015483">
    <property type="term" value="F:long-chain fatty acid transporting porin activity"/>
    <property type="evidence" value="ECO:0007669"/>
    <property type="project" value="TreeGrafter"/>
</dbReference>
<evidence type="ECO:0000256" key="3">
    <source>
        <dbReference type="ARBA" id="ARBA00022452"/>
    </source>
</evidence>
<dbReference type="SUPFAM" id="SSF56935">
    <property type="entry name" value="Porins"/>
    <property type="match status" value="1"/>
</dbReference>
<dbReference type="AlphaFoldDB" id="A5FXY1"/>
<evidence type="ECO:0000256" key="5">
    <source>
        <dbReference type="ARBA" id="ARBA00022729"/>
    </source>
</evidence>
<dbReference type="HOGENOM" id="CLU_504103_0_0_5"/>
<evidence type="ECO:0000256" key="8">
    <source>
        <dbReference type="SAM" id="SignalP"/>
    </source>
</evidence>
<comment type="similarity">
    <text evidence="2">Belongs to the OmpP1/FadL family.</text>
</comment>
<evidence type="ECO:0000313" key="9">
    <source>
        <dbReference type="EMBL" id="ABQ30463.1"/>
    </source>
</evidence>
<dbReference type="PANTHER" id="PTHR35093:SF8">
    <property type="entry name" value="OUTER MEMBRANE PROTEIN NMB0088-RELATED"/>
    <property type="match status" value="1"/>
</dbReference>
<dbReference type="InterPro" id="IPR005017">
    <property type="entry name" value="OMPP1/FadL/TodX"/>
</dbReference>